<dbReference type="EC" id="3.2.1.51" evidence="3"/>
<dbReference type="InterPro" id="IPR016286">
    <property type="entry name" value="FUC_metazoa-typ"/>
</dbReference>
<dbReference type="SUPFAM" id="SSF51445">
    <property type="entry name" value="(Trans)glycosidases"/>
    <property type="match status" value="1"/>
</dbReference>
<evidence type="ECO:0000256" key="5">
    <source>
        <dbReference type="ARBA" id="ARBA00022801"/>
    </source>
</evidence>
<dbReference type="GO" id="GO:0004560">
    <property type="term" value="F:alpha-L-fucosidase activity"/>
    <property type="evidence" value="ECO:0007669"/>
    <property type="project" value="InterPro"/>
</dbReference>
<dbReference type="PANTHER" id="PTHR10030:SF37">
    <property type="entry name" value="ALPHA-L-FUCOSIDASE-RELATED"/>
    <property type="match status" value="1"/>
</dbReference>
<dbReference type="Gene3D" id="2.60.40.1180">
    <property type="entry name" value="Golgi alpha-mannosidase II"/>
    <property type="match status" value="1"/>
</dbReference>
<protein>
    <recommendedName>
        <fullName evidence="3">alpha-L-fucosidase</fullName>
        <ecNumber evidence="3">3.2.1.51</ecNumber>
    </recommendedName>
</protein>
<dbReference type="GO" id="GO:0006004">
    <property type="term" value="P:fucose metabolic process"/>
    <property type="evidence" value="ECO:0007669"/>
    <property type="project" value="InterPro"/>
</dbReference>
<dbReference type="OrthoDB" id="107551at2"/>
<keyword evidence="10" id="KW-1185">Reference proteome</keyword>
<evidence type="ECO:0000259" key="7">
    <source>
        <dbReference type="Pfam" id="PF01120"/>
    </source>
</evidence>
<gene>
    <name evidence="9" type="ORF">EZ456_14040</name>
</gene>
<dbReference type="Proteomes" id="UP000293925">
    <property type="component" value="Unassembled WGS sequence"/>
</dbReference>
<evidence type="ECO:0000256" key="1">
    <source>
        <dbReference type="ARBA" id="ARBA00004071"/>
    </source>
</evidence>
<keyword evidence="5" id="KW-0378">Hydrolase</keyword>
<dbReference type="SMART" id="SM00812">
    <property type="entry name" value="Alpha_L_fucos"/>
    <property type="match status" value="1"/>
</dbReference>
<dbReference type="RefSeq" id="WP_131531132.1">
    <property type="nucleotide sequence ID" value="NZ_SJSO01000010.1"/>
</dbReference>
<dbReference type="Gene3D" id="3.20.20.80">
    <property type="entry name" value="Glycosidases"/>
    <property type="match status" value="1"/>
</dbReference>
<keyword evidence="4" id="KW-0732">Signal</keyword>
<reference evidence="9 10" key="1">
    <citation type="submission" date="2019-02" db="EMBL/GenBank/DDBJ databases">
        <title>Pedobacter sp. RP-3-21 sp. nov., isolated from Arctic soil.</title>
        <authorList>
            <person name="Dahal R.H."/>
        </authorList>
    </citation>
    <scope>NUCLEOTIDE SEQUENCE [LARGE SCALE GENOMIC DNA]</scope>
    <source>
        <strain evidence="9 10">RP-3-21</strain>
    </source>
</reference>
<evidence type="ECO:0000313" key="9">
    <source>
        <dbReference type="EMBL" id="TCD26412.1"/>
    </source>
</evidence>
<keyword evidence="6" id="KW-0326">Glycosidase</keyword>
<evidence type="ECO:0000256" key="3">
    <source>
        <dbReference type="ARBA" id="ARBA00012662"/>
    </source>
</evidence>
<organism evidence="9 10">
    <name type="scientific">Pedobacter psychrodurus</name>
    <dbReference type="NCBI Taxonomy" id="2530456"/>
    <lineage>
        <taxon>Bacteria</taxon>
        <taxon>Pseudomonadati</taxon>
        <taxon>Bacteroidota</taxon>
        <taxon>Sphingobacteriia</taxon>
        <taxon>Sphingobacteriales</taxon>
        <taxon>Sphingobacteriaceae</taxon>
        <taxon>Pedobacter</taxon>
    </lineage>
</organism>
<dbReference type="InterPro" id="IPR000933">
    <property type="entry name" value="Glyco_hydro_29"/>
</dbReference>
<dbReference type="AlphaFoldDB" id="A0A4R0PV25"/>
<proteinExistence type="inferred from homology"/>
<dbReference type="Pfam" id="PF01120">
    <property type="entry name" value="Alpha_L_fucos"/>
    <property type="match status" value="1"/>
</dbReference>
<sequence length="507" mass="57820">MNRLTVIMLVVCLSQLALKVDAKKQLPVQVTDTALQRKTVSLPSGRAKAIPSGPYQDNWGSLKENYHVPEWLKDAKFGIFIHFGVYTVPAHGSEWYPRHMYNNEAFAKWHTEHYGAPDIFGYKDFIPLFKAEKFNADEWMELFVNSGARYICPTAEHHDGFAMYDSKLTEWNAKRMGPQKDIIGLLSKSARKKGLKFGISNHRMENWDFLYPTIKEKTDVLDPRYASFYGPPQPPLERKAQNAPVGNEMVADPTAPQNPAFLEEWLARMQEIVDSYKPDMVFFDNGVNPRKLDPIKLRFAAYYYNRAVKWGRQVTITTKSDAYLFGTVTDYERQGRAPKQVTDYYWQVDDPIADKFGYVEGMKVVSAASVVRKLVDNVSRNGNLMLNISPKSDGTIPEEQCKVLLDIGKWLKINGEAIYGTRAWPGSPQGDFRFTIKDSVRYAITFKWPTENELVIKAAEADIGKLRKISMLGHSGQLVFTQDSSGLKITFPKEKPCDYAYALKLEK</sequence>
<dbReference type="InterPro" id="IPR017853">
    <property type="entry name" value="GH"/>
</dbReference>
<evidence type="ECO:0000256" key="6">
    <source>
        <dbReference type="ARBA" id="ARBA00023295"/>
    </source>
</evidence>
<dbReference type="PANTHER" id="PTHR10030">
    <property type="entry name" value="ALPHA-L-FUCOSIDASE"/>
    <property type="match status" value="1"/>
</dbReference>
<feature type="domain" description="Alpha-L-fucosidase C-terminal" evidence="8">
    <location>
        <begin position="432"/>
        <end position="506"/>
    </location>
</feature>
<dbReference type="InterPro" id="IPR013780">
    <property type="entry name" value="Glyco_hydro_b"/>
</dbReference>
<feature type="domain" description="Glycoside hydrolase family 29 N-terminal" evidence="7">
    <location>
        <begin position="50"/>
        <end position="416"/>
    </location>
</feature>
<name>A0A4R0PV25_9SPHI</name>
<dbReference type="InterPro" id="IPR031919">
    <property type="entry name" value="Fucosidase_C"/>
</dbReference>
<evidence type="ECO:0000259" key="8">
    <source>
        <dbReference type="Pfam" id="PF16757"/>
    </source>
</evidence>
<dbReference type="InterPro" id="IPR057739">
    <property type="entry name" value="Glyco_hydro_29_N"/>
</dbReference>
<comment type="caution">
    <text evidence="9">The sequence shown here is derived from an EMBL/GenBank/DDBJ whole genome shotgun (WGS) entry which is preliminary data.</text>
</comment>
<accession>A0A4R0PV25</accession>
<dbReference type="EMBL" id="SJSO01000010">
    <property type="protein sequence ID" value="TCD26412.1"/>
    <property type="molecule type" value="Genomic_DNA"/>
</dbReference>
<evidence type="ECO:0000256" key="2">
    <source>
        <dbReference type="ARBA" id="ARBA00007951"/>
    </source>
</evidence>
<dbReference type="PIRSF" id="PIRSF001092">
    <property type="entry name" value="Alpha-L-fucosidase"/>
    <property type="match status" value="1"/>
</dbReference>
<comment type="similarity">
    <text evidence="2">Belongs to the glycosyl hydrolase 29 family.</text>
</comment>
<dbReference type="GO" id="GO:0005764">
    <property type="term" value="C:lysosome"/>
    <property type="evidence" value="ECO:0007669"/>
    <property type="project" value="TreeGrafter"/>
</dbReference>
<comment type="function">
    <text evidence="1">Alpha-L-fucosidase is responsible for hydrolyzing the alpha-1,6-linked fucose joined to the reducing-end N-acetylglucosamine of the carbohydrate moieties of glycoproteins.</text>
</comment>
<dbReference type="GO" id="GO:0016139">
    <property type="term" value="P:glycoside catabolic process"/>
    <property type="evidence" value="ECO:0007669"/>
    <property type="project" value="TreeGrafter"/>
</dbReference>
<dbReference type="Pfam" id="PF16757">
    <property type="entry name" value="Fucosidase_C"/>
    <property type="match status" value="1"/>
</dbReference>
<evidence type="ECO:0000256" key="4">
    <source>
        <dbReference type="ARBA" id="ARBA00022729"/>
    </source>
</evidence>
<evidence type="ECO:0000313" key="10">
    <source>
        <dbReference type="Proteomes" id="UP000293925"/>
    </source>
</evidence>